<evidence type="ECO:0000256" key="4">
    <source>
        <dbReference type="ARBA" id="ARBA00022741"/>
    </source>
</evidence>
<feature type="binding site" evidence="8">
    <location>
        <position position="165"/>
    </location>
    <ligand>
        <name>ATP</name>
        <dbReference type="ChEBI" id="CHEBI:30616"/>
    </ligand>
</feature>
<dbReference type="GO" id="GO:0006275">
    <property type="term" value="P:regulation of DNA replication"/>
    <property type="evidence" value="ECO:0007669"/>
    <property type="project" value="UniProtKB-UniRule"/>
</dbReference>
<dbReference type="EMBL" id="LCIY01000051">
    <property type="protein sequence ID" value="KKT64802.1"/>
    <property type="molecule type" value="Genomic_DNA"/>
</dbReference>
<dbReference type="Proteomes" id="UP000034826">
    <property type="component" value="Unassembled WGS sequence"/>
</dbReference>
<keyword evidence="7 8" id="KW-0238">DNA-binding</keyword>
<comment type="subcellular location">
    <subcellularLocation>
        <location evidence="8">Cytoplasm</location>
    </subcellularLocation>
</comment>
<evidence type="ECO:0000256" key="11">
    <source>
        <dbReference type="RuleBase" id="RU004227"/>
    </source>
</evidence>
<feature type="binding site" evidence="8">
    <location>
        <position position="163"/>
    </location>
    <ligand>
        <name>ATP</name>
        <dbReference type="ChEBI" id="CHEBI:30616"/>
    </ligand>
</feature>
<dbReference type="GO" id="GO:0008289">
    <property type="term" value="F:lipid binding"/>
    <property type="evidence" value="ECO:0007669"/>
    <property type="project" value="UniProtKB-KW"/>
</dbReference>
<reference evidence="14 15" key="1">
    <citation type="journal article" date="2015" name="Nature">
        <title>rRNA introns, odd ribosomes, and small enigmatic genomes across a large radiation of phyla.</title>
        <authorList>
            <person name="Brown C.T."/>
            <person name="Hug L.A."/>
            <person name="Thomas B.C."/>
            <person name="Sharon I."/>
            <person name="Castelle C.J."/>
            <person name="Singh A."/>
            <person name="Wilkins M.J."/>
            <person name="Williams K.H."/>
            <person name="Banfield J.F."/>
        </authorList>
    </citation>
    <scope>NUCLEOTIDE SEQUENCE [LARGE SCALE GENOMIC DNA]</scope>
</reference>
<dbReference type="HAMAP" id="MF_00377">
    <property type="entry name" value="DnaA_bact"/>
    <property type="match status" value="1"/>
</dbReference>
<keyword evidence="2 8" id="KW-0963">Cytoplasm</keyword>
<keyword evidence="6 8" id="KW-0446">Lipid-binding</keyword>
<dbReference type="CDD" id="cd00009">
    <property type="entry name" value="AAA"/>
    <property type="match status" value="1"/>
</dbReference>
<dbReference type="GO" id="GO:0005524">
    <property type="term" value="F:ATP binding"/>
    <property type="evidence" value="ECO:0007669"/>
    <property type="project" value="UniProtKB-UniRule"/>
</dbReference>
<evidence type="ECO:0000256" key="5">
    <source>
        <dbReference type="ARBA" id="ARBA00022840"/>
    </source>
</evidence>
<comment type="domain">
    <text evidence="8">Domain I is involved in oligomerization and binding regulators, domain II is flexibile and of varying length in different bacteria, domain III forms the AAA+ region, while domain IV binds dsDNA.</text>
</comment>
<evidence type="ECO:0000259" key="12">
    <source>
        <dbReference type="SMART" id="SM00382"/>
    </source>
</evidence>
<dbReference type="NCBIfam" id="TIGR00362">
    <property type="entry name" value="DnaA"/>
    <property type="match status" value="1"/>
</dbReference>
<dbReference type="InterPro" id="IPR018312">
    <property type="entry name" value="Chromosome_initiator_DnaA_CS"/>
</dbReference>
<sequence>MKQDEVWKSVKDDLRVGLSEITFSSFIEPAGLAQMEEIEGKQIAKIITNGSWHQKMIEEKVGEQIYAAFRRVTGKETSLQFVYKPKAAAAMPDPSSLGPLFSQAEEETKGYNRAVGEAKLRSDFTFEHFAVSSTNEMAYAAAQAVSRNPGKMYHLLFLYGGVGVGKTHLMQAVGHRILEKNPESKVIYCSGEQFTNEIIEAIQYHTTAEFRKKYRPTEALLIDDIQFIGGKDKVQEEFFHTFNAIHQEGGQIVMTSDKLPKEIGGLEDRLRSRFEGGLTIDIQKPSFELRAAIVLIKAKAWEMDLPMEVAQLVAANIEDTRELEGVLKRLMMEADSKKEAITAEAAQKVLNSIHAGGESGEKSVPRISPQSVLAAVSSVFSIKPAELKGKGRQKEVVAPRHLAMYILKMEADLPYVRIGEFFGGRDHTSIMHAVEKITNSLVGDARLRGSLTEVRKLL</sequence>
<dbReference type="AlphaFoldDB" id="A0A0G1L850"/>
<dbReference type="PANTHER" id="PTHR30050">
    <property type="entry name" value="CHROMOSOMAL REPLICATION INITIATOR PROTEIN DNAA"/>
    <property type="match status" value="1"/>
</dbReference>
<evidence type="ECO:0000256" key="3">
    <source>
        <dbReference type="ARBA" id="ARBA00022705"/>
    </source>
</evidence>
<evidence type="ECO:0000256" key="8">
    <source>
        <dbReference type="HAMAP-Rule" id="MF_00377"/>
    </source>
</evidence>
<evidence type="ECO:0000256" key="6">
    <source>
        <dbReference type="ARBA" id="ARBA00023121"/>
    </source>
</evidence>
<keyword evidence="5 8" id="KW-0067">ATP-binding</keyword>
<keyword evidence="3 8" id="KW-0235">DNA replication</keyword>
<comment type="function">
    <text evidence="8 10">Plays an essential role in the initiation and regulation of chromosomal replication. ATP-DnaA binds to the origin of replication (oriC) to initiate formation of the DNA replication initiation complex once per cell cycle. Binds the DnaA box (a 9 base pair repeat at the origin) and separates the double-stranded (ds)DNA. Forms a right-handed helical filament on oriC DNA; dsDNA binds to the exterior of the filament while single-stranded (ss)DNA is stabiized in the filament's interior. The ATP-DnaA-oriC complex binds and stabilizes one strand of the AT-rich DNA unwinding element (DUE), permitting loading of DNA polymerase. After initiation quickly degrades to an ADP-DnaA complex that is not apt for DNA replication. Binds acidic phospholipids.</text>
</comment>
<comment type="caution">
    <text evidence="14">The sequence shown here is derived from an EMBL/GenBank/DDBJ whole genome shotgun (WGS) entry which is preliminary data.</text>
</comment>
<dbReference type="FunFam" id="3.40.50.300:FF:000668">
    <property type="entry name" value="Chromosomal replication initiator protein DnaA"/>
    <property type="match status" value="1"/>
</dbReference>
<evidence type="ECO:0000256" key="7">
    <source>
        <dbReference type="ARBA" id="ARBA00023125"/>
    </source>
</evidence>
<dbReference type="Pfam" id="PF08299">
    <property type="entry name" value="Bac_DnaA_C"/>
    <property type="match status" value="1"/>
</dbReference>
<name>A0A0G1L850_9BACT</name>
<accession>A0A0G1L850</accession>
<dbReference type="Gene3D" id="1.10.1750.10">
    <property type="match status" value="1"/>
</dbReference>
<feature type="domain" description="AAA+ ATPase" evidence="12">
    <location>
        <begin position="152"/>
        <end position="281"/>
    </location>
</feature>
<dbReference type="InterPro" id="IPR038454">
    <property type="entry name" value="DnaA_N_sf"/>
</dbReference>
<dbReference type="CDD" id="cd06571">
    <property type="entry name" value="Bac_DnaA_C"/>
    <property type="match status" value="1"/>
</dbReference>
<organism evidence="14 15">
    <name type="scientific">Candidatus Woesebacteria bacterium GW2011_GWA2_44_33</name>
    <dbReference type="NCBI Taxonomy" id="1618564"/>
    <lineage>
        <taxon>Bacteria</taxon>
        <taxon>Candidatus Woeseibacteriota</taxon>
    </lineage>
</organism>
<proteinExistence type="inferred from homology"/>
<dbReference type="InterPro" id="IPR003593">
    <property type="entry name" value="AAA+_ATPase"/>
</dbReference>
<feature type="domain" description="Chromosomal replication initiator DnaA C-terminal" evidence="13">
    <location>
        <begin position="368"/>
        <end position="437"/>
    </location>
</feature>
<dbReference type="InterPro" id="IPR001957">
    <property type="entry name" value="Chromosome_initiator_DnaA"/>
</dbReference>
<gene>
    <name evidence="8" type="primary">dnaA</name>
    <name evidence="14" type="ORF">UW60_C0051G0002</name>
</gene>
<evidence type="ECO:0000313" key="14">
    <source>
        <dbReference type="EMBL" id="KKT64802.1"/>
    </source>
</evidence>
<dbReference type="Gene3D" id="1.10.8.60">
    <property type="match status" value="1"/>
</dbReference>
<dbReference type="InterPro" id="IPR027417">
    <property type="entry name" value="P-loop_NTPase"/>
</dbReference>
<dbReference type="PRINTS" id="PR00051">
    <property type="entry name" value="DNAA"/>
</dbReference>
<feature type="region of interest" description="Domain IV, binds dsDNA" evidence="8">
    <location>
        <begin position="335"/>
        <end position="458"/>
    </location>
</feature>
<dbReference type="PATRIC" id="fig|1618564.3.peg.960"/>
<evidence type="ECO:0000256" key="10">
    <source>
        <dbReference type="RuleBase" id="RU000577"/>
    </source>
</evidence>
<dbReference type="GO" id="GO:0003688">
    <property type="term" value="F:DNA replication origin binding"/>
    <property type="evidence" value="ECO:0007669"/>
    <property type="project" value="UniProtKB-UniRule"/>
</dbReference>
<dbReference type="InterPro" id="IPR010921">
    <property type="entry name" value="Trp_repressor/repl_initiator"/>
</dbReference>
<protein>
    <recommendedName>
        <fullName evidence="8 9">Chromosomal replication initiator protein DnaA</fullName>
    </recommendedName>
</protein>
<comment type="similarity">
    <text evidence="1 8 11">Belongs to the DnaA family.</text>
</comment>
<dbReference type="InterPro" id="IPR013159">
    <property type="entry name" value="DnaA_C"/>
</dbReference>
<dbReference type="PROSITE" id="PS01008">
    <property type="entry name" value="DNAA"/>
    <property type="match status" value="1"/>
</dbReference>
<feature type="binding site" evidence="8">
    <location>
        <position position="166"/>
    </location>
    <ligand>
        <name>ATP</name>
        <dbReference type="ChEBI" id="CHEBI:30616"/>
    </ligand>
</feature>
<dbReference type="SMART" id="SM00382">
    <property type="entry name" value="AAA"/>
    <property type="match status" value="1"/>
</dbReference>
<keyword evidence="4 8" id="KW-0547">Nucleotide-binding</keyword>
<dbReference type="PANTHER" id="PTHR30050:SF2">
    <property type="entry name" value="CHROMOSOMAL REPLICATION INITIATOR PROTEIN DNAA"/>
    <property type="match status" value="1"/>
</dbReference>
<evidence type="ECO:0000256" key="1">
    <source>
        <dbReference type="ARBA" id="ARBA00006583"/>
    </source>
</evidence>
<dbReference type="SUPFAM" id="SSF48295">
    <property type="entry name" value="TrpR-like"/>
    <property type="match status" value="1"/>
</dbReference>
<dbReference type="InterPro" id="IPR020591">
    <property type="entry name" value="Chromosome_initiator_DnaA-like"/>
</dbReference>
<comment type="subunit">
    <text evidence="8">Oligomerizes as a right-handed, spiral filament on DNA at oriC.</text>
</comment>
<dbReference type="GO" id="GO:0005886">
    <property type="term" value="C:plasma membrane"/>
    <property type="evidence" value="ECO:0007669"/>
    <property type="project" value="TreeGrafter"/>
</dbReference>
<feature type="region of interest" description="Domain I, interacts with DnaA modulators" evidence="8">
    <location>
        <begin position="1"/>
        <end position="88"/>
    </location>
</feature>
<dbReference type="GO" id="GO:0005737">
    <property type="term" value="C:cytoplasm"/>
    <property type="evidence" value="ECO:0007669"/>
    <property type="project" value="UniProtKB-SubCell"/>
</dbReference>
<evidence type="ECO:0000259" key="13">
    <source>
        <dbReference type="SMART" id="SM00760"/>
    </source>
</evidence>
<dbReference type="SMART" id="SM00760">
    <property type="entry name" value="Bac_DnaA_C"/>
    <property type="match status" value="1"/>
</dbReference>
<dbReference type="Gene3D" id="3.30.300.180">
    <property type="match status" value="1"/>
</dbReference>
<dbReference type="Gene3D" id="3.40.50.300">
    <property type="entry name" value="P-loop containing nucleotide triphosphate hydrolases"/>
    <property type="match status" value="1"/>
</dbReference>
<dbReference type="SUPFAM" id="SSF52540">
    <property type="entry name" value="P-loop containing nucleoside triphosphate hydrolases"/>
    <property type="match status" value="1"/>
</dbReference>
<dbReference type="InterPro" id="IPR013317">
    <property type="entry name" value="DnaA_dom"/>
</dbReference>
<evidence type="ECO:0000313" key="15">
    <source>
        <dbReference type="Proteomes" id="UP000034826"/>
    </source>
</evidence>
<dbReference type="GO" id="GO:0006270">
    <property type="term" value="P:DNA replication initiation"/>
    <property type="evidence" value="ECO:0007669"/>
    <property type="project" value="UniProtKB-UniRule"/>
</dbReference>
<dbReference type="Pfam" id="PF00308">
    <property type="entry name" value="Bac_DnaA"/>
    <property type="match status" value="1"/>
</dbReference>
<evidence type="ECO:0000256" key="2">
    <source>
        <dbReference type="ARBA" id="ARBA00022490"/>
    </source>
</evidence>
<feature type="binding site" evidence="8">
    <location>
        <position position="167"/>
    </location>
    <ligand>
        <name>ATP</name>
        <dbReference type="ChEBI" id="CHEBI:30616"/>
    </ligand>
</feature>
<evidence type="ECO:0000256" key="9">
    <source>
        <dbReference type="NCBIfam" id="TIGR00362"/>
    </source>
</evidence>
<comment type="caution">
    <text evidence="8">Lacks conserved residue(s) required for the propagation of feature annotation.</text>
</comment>